<dbReference type="CDD" id="cd04496">
    <property type="entry name" value="SSB_OBF"/>
    <property type="match status" value="1"/>
</dbReference>
<comment type="function">
    <text evidence="2">Plays an important role in DNA replication, recombination and repair. Binds to ssDNA and to an array of partner proteins to recruit them to their sites of action during DNA metabolism.</text>
</comment>
<keyword evidence="2" id="KW-0233">DNA recombination</keyword>
<accession>A0A1E3X5M9</accession>
<feature type="compositionally biased region" description="Polar residues" evidence="4">
    <location>
        <begin position="126"/>
        <end position="138"/>
    </location>
</feature>
<feature type="short sequence motif" description="Important for interaction with partner proteins" evidence="2">
    <location>
        <begin position="147"/>
        <end position="152"/>
    </location>
</feature>
<reference evidence="5 6" key="1">
    <citation type="submission" date="2016-07" db="EMBL/GenBank/DDBJ databases">
        <title>Draft genome of Scalindua rubra, obtained from a brine-seawater interface in the Red Sea, sheds light on salt adaptation in anammox bacteria.</title>
        <authorList>
            <person name="Speth D.R."/>
            <person name="Lagkouvardos I."/>
            <person name="Wang Y."/>
            <person name="Qian P.-Y."/>
            <person name="Dutilh B.E."/>
            <person name="Jetten M.S."/>
        </authorList>
    </citation>
    <scope>NUCLEOTIDE SEQUENCE [LARGE SCALE GENOMIC DNA]</scope>
    <source>
        <strain evidence="5">BSI-1</strain>
    </source>
</reference>
<dbReference type="PIRSF" id="PIRSF002070">
    <property type="entry name" value="SSB"/>
    <property type="match status" value="1"/>
</dbReference>
<dbReference type="PATRIC" id="fig|1872076.5.peg.4742"/>
<dbReference type="GO" id="GO:0006310">
    <property type="term" value="P:DNA recombination"/>
    <property type="evidence" value="ECO:0007669"/>
    <property type="project" value="UniProtKB-UniRule"/>
</dbReference>
<dbReference type="InterPro" id="IPR000424">
    <property type="entry name" value="Primosome_PriB/ssb"/>
</dbReference>
<name>A0A1E3X5M9_9BACT</name>
<dbReference type="GO" id="GO:0006260">
    <property type="term" value="P:DNA replication"/>
    <property type="evidence" value="ECO:0007669"/>
    <property type="project" value="UniProtKB-UniRule"/>
</dbReference>
<dbReference type="AlphaFoldDB" id="A0A1E3X5M9"/>
<evidence type="ECO:0000256" key="2">
    <source>
        <dbReference type="HAMAP-Rule" id="MF_00984"/>
    </source>
</evidence>
<evidence type="ECO:0000313" key="5">
    <source>
        <dbReference type="EMBL" id="ODS30915.1"/>
    </source>
</evidence>
<evidence type="ECO:0000256" key="1">
    <source>
        <dbReference type="ARBA" id="ARBA00023125"/>
    </source>
</evidence>
<dbReference type="NCBIfam" id="TIGR00621">
    <property type="entry name" value="ssb"/>
    <property type="match status" value="1"/>
</dbReference>
<comment type="subunit">
    <text evidence="2">Homotetramer.</text>
</comment>
<dbReference type="HAMAP" id="MF_00984">
    <property type="entry name" value="SSB"/>
    <property type="match status" value="1"/>
</dbReference>
<keyword evidence="1 2" id="KW-0238">DNA-binding</keyword>
<keyword evidence="2" id="KW-0234">DNA repair</keyword>
<proteinExistence type="inferred from homology"/>
<evidence type="ECO:0000256" key="3">
    <source>
        <dbReference type="PIRNR" id="PIRNR002070"/>
    </source>
</evidence>
<dbReference type="SUPFAM" id="SSF50249">
    <property type="entry name" value="Nucleic acid-binding proteins"/>
    <property type="match status" value="1"/>
</dbReference>
<keyword evidence="2" id="KW-0227">DNA damage</keyword>
<evidence type="ECO:0000256" key="4">
    <source>
        <dbReference type="SAM" id="MobiDB-lite"/>
    </source>
</evidence>
<feature type="region of interest" description="Disordered" evidence="4">
    <location>
        <begin position="109"/>
        <end position="152"/>
    </location>
</feature>
<keyword evidence="2" id="KW-0235">DNA replication</keyword>
<comment type="caution">
    <text evidence="2">Lacks conserved residue(s) required for the propagation of feature annotation.</text>
</comment>
<dbReference type="PROSITE" id="PS50935">
    <property type="entry name" value="SSB"/>
    <property type="match status" value="1"/>
</dbReference>
<dbReference type="Gene3D" id="2.40.50.140">
    <property type="entry name" value="Nucleic acid-binding proteins"/>
    <property type="match status" value="1"/>
</dbReference>
<dbReference type="InterPro" id="IPR011344">
    <property type="entry name" value="ssDNA-bd"/>
</dbReference>
<dbReference type="EMBL" id="MAYW01000162">
    <property type="protein sequence ID" value="ODS30915.1"/>
    <property type="molecule type" value="Genomic_DNA"/>
</dbReference>
<dbReference type="PANTHER" id="PTHR10302">
    <property type="entry name" value="SINGLE-STRANDED DNA-BINDING PROTEIN"/>
    <property type="match status" value="1"/>
</dbReference>
<protein>
    <recommendedName>
        <fullName evidence="2 3">Single-stranded DNA-binding protein</fullName>
        <shortName evidence="2">SSB</shortName>
    </recommendedName>
</protein>
<gene>
    <name evidence="5" type="ORF">SCARUB_03973</name>
</gene>
<dbReference type="GO" id="GO:0006281">
    <property type="term" value="P:DNA repair"/>
    <property type="evidence" value="ECO:0007669"/>
    <property type="project" value="UniProtKB-UniRule"/>
</dbReference>
<dbReference type="GO" id="GO:0009295">
    <property type="term" value="C:nucleoid"/>
    <property type="evidence" value="ECO:0007669"/>
    <property type="project" value="TreeGrafter"/>
</dbReference>
<organism evidence="5 6">
    <name type="scientific">Candidatus Scalindua rubra</name>
    <dbReference type="NCBI Taxonomy" id="1872076"/>
    <lineage>
        <taxon>Bacteria</taxon>
        <taxon>Pseudomonadati</taxon>
        <taxon>Planctomycetota</taxon>
        <taxon>Candidatus Brocadiia</taxon>
        <taxon>Candidatus Brocadiales</taxon>
        <taxon>Candidatus Scalinduaceae</taxon>
        <taxon>Candidatus Scalindua</taxon>
    </lineage>
</organism>
<dbReference type="Proteomes" id="UP000094056">
    <property type="component" value="Unassembled WGS sequence"/>
</dbReference>
<comment type="caution">
    <text evidence="5">The sequence shown here is derived from an EMBL/GenBank/DDBJ whole genome shotgun (WGS) entry which is preliminary data.</text>
</comment>
<dbReference type="Pfam" id="PF00436">
    <property type="entry name" value="SSB"/>
    <property type="match status" value="1"/>
</dbReference>
<dbReference type="InterPro" id="IPR012340">
    <property type="entry name" value="NA-bd_OB-fold"/>
</dbReference>
<sequence>MARLNKVFLMGNLTRDPELRYTPSGTAIASFGIAVNRTWTGQDGEKKEEVCYVDINMFGRRAEVINEFFSKGSPIFIEGRLQFQQWETKDGQKRNTLRVVAENFQFIGGKTRKGEEPEILDETETSSEPQSNSTSNKQSTEKTDISDEEIPF</sequence>
<evidence type="ECO:0000313" key="6">
    <source>
        <dbReference type="Proteomes" id="UP000094056"/>
    </source>
</evidence>
<dbReference type="PANTHER" id="PTHR10302:SF27">
    <property type="entry name" value="SINGLE-STRANDED DNA-BINDING PROTEIN"/>
    <property type="match status" value="1"/>
</dbReference>
<dbReference type="GO" id="GO:0003697">
    <property type="term" value="F:single-stranded DNA binding"/>
    <property type="evidence" value="ECO:0007669"/>
    <property type="project" value="UniProtKB-UniRule"/>
</dbReference>